<accession>A0A0V0U472</accession>
<evidence type="ECO:0000313" key="2">
    <source>
        <dbReference type="Proteomes" id="UP000055048"/>
    </source>
</evidence>
<comment type="caution">
    <text evidence="1">The sequence shown here is derived from an EMBL/GenBank/DDBJ whole genome shotgun (WGS) entry which is preliminary data.</text>
</comment>
<reference evidence="1 2" key="1">
    <citation type="submission" date="2015-01" db="EMBL/GenBank/DDBJ databases">
        <title>Evolution of Trichinella species and genotypes.</title>
        <authorList>
            <person name="Korhonen P.K."/>
            <person name="Edoardo P."/>
            <person name="Giuseppe L.R."/>
            <person name="Gasser R.B."/>
        </authorList>
    </citation>
    <scope>NUCLEOTIDE SEQUENCE [LARGE SCALE GENOMIC DNA]</scope>
    <source>
        <strain evidence="1">ISS417</strain>
    </source>
</reference>
<protein>
    <submittedName>
        <fullName evidence="1">Uncharacterized protein</fullName>
    </submittedName>
</protein>
<evidence type="ECO:0000313" key="1">
    <source>
        <dbReference type="EMBL" id="KRX46048.1"/>
    </source>
</evidence>
<dbReference type="Proteomes" id="UP000055048">
    <property type="component" value="Unassembled WGS sequence"/>
</dbReference>
<proteinExistence type="predicted"/>
<feature type="non-terminal residue" evidence="1">
    <location>
        <position position="35"/>
    </location>
</feature>
<gene>
    <name evidence="1" type="ORF">T05_12199</name>
</gene>
<organism evidence="1 2">
    <name type="scientific">Trichinella murrelli</name>
    <dbReference type="NCBI Taxonomy" id="144512"/>
    <lineage>
        <taxon>Eukaryota</taxon>
        <taxon>Metazoa</taxon>
        <taxon>Ecdysozoa</taxon>
        <taxon>Nematoda</taxon>
        <taxon>Enoplea</taxon>
        <taxon>Dorylaimia</taxon>
        <taxon>Trichinellida</taxon>
        <taxon>Trichinellidae</taxon>
        <taxon>Trichinella</taxon>
    </lineage>
</organism>
<name>A0A0V0U472_9BILA</name>
<dbReference type="AlphaFoldDB" id="A0A0V0U472"/>
<dbReference type="EMBL" id="JYDJ01000065">
    <property type="protein sequence ID" value="KRX46048.1"/>
    <property type="molecule type" value="Genomic_DNA"/>
</dbReference>
<keyword evidence="2" id="KW-1185">Reference proteome</keyword>
<feature type="non-terminal residue" evidence="1">
    <location>
        <position position="1"/>
    </location>
</feature>
<sequence>LSKLAFYSGKEQLETIDHCRLTVLIDIAARCPNLE</sequence>